<dbReference type="PANTHER" id="PTHR38011">
    <property type="entry name" value="DIHYDROFOLATE REDUCTASE FAMILY PROTEIN (AFU_ORTHOLOGUE AFUA_8G06820)"/>
    <property type="match status" value="1"/>
</dbReference>
<dbReference type="SUPFAM" id="SSF53597">
    <property type="entry name" value="Dihydrofolate reductase-like"/>
    <property type="match status" value="1"/>
</dbReference>
<dbReference type="Gene3D" id="3.40.430.10">
    <property type="entry name" value="Dihydrofolate Reductase, subunit A"/>
    <property type="match status" value="1"/>
</dbReference>
<accession>A0A7I9VJM5</accession>
<dbReference type="GO" id="GO:0009231">
    <property type="term" value="P:riboflavin biosynthetic process"/>
    <property type="evidence" value="ECO:0007669"/>
    <property type="project" value="InterPro"/>
</dbReference>
<evidence type="ECO:0000313" key="3">
    <source>
        <dbReference type="Proteomes" id="UP000503640"/>
    </source>
</evidence>
<reference evidence="3" key="1">
    <citation type="journal article" date="2020" name="Appl. Environ. Microbiol.">
        <title>Diazotrophic Anaeromyxobacter Isolates from Soils.</title>
        <authorList>
            <person name="Masuda Y."/>
            <person name="Yamanaka H."/>
            <person name="Xu Z.X."/>
            <person name="Shiratori Y."/>
            <person name="Aono T."/>
            <person name="Amachi S."/>
            <person name="Senoo K."/>
            <person name="Itoh H."/>
        </authorList>
    </citation>
    <scope>NUCLEOTIDE SEQUENCE [LARGE SCALE GENOMIC DNA]</scope>
    <source>
        <strain evidence="3">R267</strain>
    </source>
</reference>
<feature type="domain" description="Bacterial bifunctional deaminase-reductase C-terminal" evidence="1">
    <location>
        <begin position="5"/>
        <end position="175"/>
    </location>
</feature>
<sequence>MGLLTFALNVTLDGCCDHREGVADDEMLRYWTRVMDAAGAMLFGRNTYELMEDAWPQVARDPKAAKASRTWARKLEAKPKYVVSTTRRDFPWNNTHHLDGDLARAVKALKKATPRGVLVGSPTLSAALQRLGLVDEYRFVVHPVVAGHGPYLFSGLQPSLHFEFVAAKRLRSGIVALHYRRR</sequence>
<organism evidence="2 3">
    <name type="scientific">Anaeromyxobacter diazotrophicus</name>
    <dbReference type="NCBI Taxonomy" id="2590199"/>
    <lineage>
        <taxon>Bacteria</taxon>
        <taxon>Pseudomonadati</taxon>
        <taxon>Myxococcota</taxon>
        <taxon>Myxococcia</taxon>
        <taxon>Myxococcales</taxon>
        <taxon>Cystobacterineae</taxon>
        <taxon>Anaeromyxobacteraceae</taxon>
        <taxon>Anaeromyxobacter</taxon>
    </lineage>
</organism>
<dbReference type="Proteomes" id="UP000503640">
    <property type="component" value="Unassembled WGS sequence"/>
</dbReference>
<dbReference type="InterPro" id="IPR002734">
    <property type="entry name" value="RibDG_C"/>
</dbReference>
<proteinExistence type="predicted"/>
<keyword evidence="3" id="KW-1185">Reference proteome</keyword>
<evidence type="ECO:0000313" key="2">
    <source>
        <dbReference type="EMBL" id="GEJ56565.1"/>
    </source>
</evidence>
<dbReference type="InterPro" id="IPR050765">
    <property type="entry name" value="Riboflavin_Biosynth_HTPR"/>
</dbReference>
<name>A0A7I9VJM5_9BACT</name>
<evidence type="ECO:0000259" key="1">
    <source>
        <dbReference type="Pfam" id="PF01872"/>
    </source>
</evidence>
<dbReference type="EMBL" id="BJTG01000003">
    <property type="protein sequence ID" value="GEJ56565.1"/>
    <property type="molecule type" value="Genomic_DNA"/>
</dbReference>
<dbReference type="RefSeq" id="WP_176064075.1">
    <property type="nucleotide sequence ID" value="NZ_BJTG01000003.1"/>
</dbReference>
<dbReference type="AlphaFoldDB" id="A0A7I9VJM5"/>
<gene>
    <name evidence="2" type="ORF">AMYX_13060</name>
</gene>
<protein>
    <submittedName>
        <fullName evidence="2">Deaminase reductase</fullName>
    </submittedName>
</protein>
<comment type="caution">
    <text evidence="2">The sequence shown here is derived from an EMBL/GenBank/DDBJ whole genome shotgun (WGS) entry which is preliminary data.</text>
</comment>
<dbReference type="GO" id="GO:0008703">
    <property type="term" value="F:5-amino-6-(5-phosphoribosylamino)uracil reductase activity"/>
    <property type="evidence" value="ECO:0007669"/>
    <property type="project" value="InterPro"/>
</dbReference>
<dbReference type="Pfam" id="PF01872">
    <property type="entry name" value="RibD_C"/>
    <property type="match status" value="1"/>
</dbReference>
<dbReference type="PANTHER" id="PTHR38011:SF2">
    <property type="entry name" value="BIFUNCTIONAL DEAMINASE-REDUCTASE DOMAIN PROTEIN"/>
    <property type="match status" value="1"/>
</dbReference>
<dbReference type="InterPro" id="IPR024072">
    <property type="entry name" value="DHFR-like_dom_sf"/>
</dbReference>